<evidence type="ECO:0000313" key="1">
    <source>
        <dbReference type="EMBL" id="GAH91190.1"/>
    </source>
</evidence>
<feature type="non-terminal residue" evidence="1">
    <location>
        <position position="32"/>
    </location>
</feature>
<sequence>MQLKKIFFGEKKHIGTKIHKIQIKKMEVTKLP</sequence>
<name>X1KC16_9ZZZZ</name>
<organism evidence="1">
    <name type="scientific">marine sediment metagenome</name>
    <dbReference type="NCBI Taxonomy" id="412755"/>
    <lineage>
        <taxon>unclassified sequences</taxon>
        <taxon>metagenomes</taxon>
        <taxon>ecological metagenomes</taxon>
    </lineage>
</organism>
<protein>
    <submittedName>
        <fullName evidence="1">Uncharacterized protein</fullName>
    </submittedName>
</protein>
<dbReference type="EMBL" id="BARU01049182">
    <property type="protein sequence ID" value="GAH91190.1"/>
    <property type="molecule type" value="Genomic_DNA"/>
</dbReference>
<dbReference type="AlphaFoldDB" id="X1KC16"/>
<reference evidence="1" key="1">
    <citation type="journal article" date="2014" name="Front. Microbiol.">
        <title>High frequency of phylogenetically diverse reductive dehalogenase-homologous genes in deep subseafloor sedimentary metagenomes.</title>
        <authorList>
            <person name="Kawai M."/>
            <person name="Futagami T."/>
            <person name="Toyoda A."/>
            <person name="Takaki Y."/>
            <person name="Nishi S."/>
            <person name="Hori S."/>
            <person name="Arai W."/>
            <person name="Tsubouchi T."/>
            <person name="Morono Y."/>
            <person name="Uchiyama I."/>
            <person name="Ito T."/>
            <person name="Fujiyama A."/>
            <person name="Inagaki F."/>
            <person name="Takami H."/>
        </authorList>
    </citation>
    <scope>NUCLEOTIDE SEQUENCE</scope>
    <source>
        <strain evidence="1">Expedition CK06-06</strain>
    </source>
</reference>
<proteinExistence type="predicted"/>
<gene>
    <name evidence="1" type="ORF">S03H2_72587</name>
</gene>
<comment type="caution">
    <text evidence="1">The sequence shown here is derived from an EMBL/GenBank/DDBJ whole genome shotgun (WGS) entry which is preliminary data.</text>
</comment>
<accession>X1KC16</accession>